<dbReference type="PANTHER" id="PTHR46506">
    <property type="entry name" value="OS05G0143600 PROTEIN"/>
    <property type="match status" value="1"/>
</dbReference>
<dbReference type="CDD" id="cd09612">
    <property type="entry name" value="Jacalin"/>
    <property type="match status" value="2"/>
</dbReference>
<reference evidence="6" key="1">
    <citation type="submission" date="2025-08" db="UniProtKB">
        <authorList>
            <consortium name="RefSeq"/>
        </authorList>
    </citation>
    <scope>IDENTIFICATION</scope>
</reference>
<dbReference type="Pfam" id="PF01419">
    <property type="entry name" value="Jacalin"/>
    <property type="match status" value="2"/>
</dbReference>
<feature type="chain" id="PRO_5035423683" evidence="3">
    <location>
        <begin position="27"/>
        <end position="316"/>
    </location>
</feature>
<dbReference type="InterPro" id="IPR036404">
    <property type="entry name" value="Jacalin-like_lectin_dom_sf"/>
</dbReference>
<dbReference type="SUPFAM" id="SSF51101">
    <property type="entry name" value="Mannose-binding lectins"/>
    <property type="match status" value="2"/>
</dbReference>
<dbReference type="InterPro" id="IPR001229">
    <property type="entry name" value="Jacalin-like_lectin_dom"/>
</dbReference>
<evidence type="ECO:0000313" key="6">
    <source>
        <dbReference type="RefSeq" id="XP_029123083.1"/>
    </source>
</evidence>
<sequence length="316" mass="33553">MEPISSSVVHFILLLQLKLKCPLLQASGEDGTMVLGPWGGSGGSAWSFENALAITKIKISMGHIIDSITFQYMDGATARWSPRYGGAGGQPTEIEIGPAEFIISMKGYYGAYVGTIMIYSITFVTTIREYGPYGQEKGTQFFVPKGTGFISGFHGCSGDQLDAIGVYMKTSIEPAVAVGPWGGSGGTAWSFENALTITKIKISVGDVIDSITFQYMDGDTARWSPTYGGAGGSSTEIDLGTNNNLKAISGHYGDYHGIIIIKSLTFVTTTGTYGPYGQEEGTAFSLPLKAGKVVGFFGHAGQWLDALGFYLKHSSA</sequence>
<dbReference type="Gene3D" id="2.100.10.30">
    <property type="entry name" value="Jacalin-like lectin domain"/>
    <property type="match status" value="2"/>
</dbReference>
<dbReference type="OrthoDB" id="654502at2759"/>
<gene>
    <name evidence="6" type="primary">LOC105053450</name>
</gene>
<dbReference type="FunFam" id="2.100.10.30:FF:000001">
    <property type="entry name" value="Jacalin-related lectin 33"/>
    <property type="match status" value="2"/>
</dbReference>
<keyword evidence="5" id="KW-1185">Reference proteome</keyword>
<dbReference type="SMART" id="SM00915">
    <property type="entry name" value="Jacalin"/>
    <property type="match status" value="2"/>
</dbReference>
<dbReference type="AlphaFoldDB" id="A0A8N4F1X2"/>
<feature type="domain" description="Jacalin-type lectin" evidence="4">
    <location>
        <begin position="175"/>
        <end position="313"/>
    </location>
</feature>
<evidence type="ECO:0000256" key="3">
    <source>
        <dbReference type="SAM" id="SignalP"/>
    </source>
</evidence>
<evidence type="ECO:0000313" key="5">
    <source>
        <dbReference type="Proteomes" id="UP000504607"/>
    </source>
</evidence>
<keyword evidence="2" id="KW-0430">Lectin</keyword>
<accession>A0A8N4F1X2</accession>
<comment type="similarity">
    <text evidence="1">Belongs to the jacalin lectin family.</text>
</comment>
<dbReference type="RefSeq" id="XP_029123083.1">
    <property type="nucleotide sequence ID" value="XM_029267250.1"/>
</dbReference>
<dbReference type="GO" id="GO:0030246">
    <property type="term" value="F:carbohydrate binding"/>
    <property type="evidence" value="ECO:0007669"/>
    <property type="project" value="UniProtKB-KW"/>
</dbReference>
<evidence type="ECO:0000259" key="4">
    <source>
        <dbReference type="PROSITE" id="PS51752"/>
    </source>
</evidence>
<dbReference type="Proteomes" id="UP000504607">
    <property type="component" value="Chromosome 1"/>
</dbReference>
<organism evidence="5 6">
    <name type="scientific">Elaeis guineensis var. tenera</name>
    <name type="common">Oil palm</name>
    <dbReference type="NCBI Taxonomy" id="51953"/>
    <lineage>
        <taxon>Eukaryota</taxon>
        <taxon>Viridiplantae</taxon>
        <taxon>Streptophyta</taxon>
        <taxon>Embryophyta</taxon>
        <taxon>Tracheophyta</taxon>
        <taxon>Spermatophyta</taxon>
        <taxon>Magnoliopsida</taxon>
        <taxon>Liliopsida</taxon>
        <taxon>Arecaceae</taxon>
        <taxon>Arecoideae</taxon>
        <taxon>Cocoseae</taxon>
        <taxon>Elaeidinae</taxon>
        <taxon>Elaeis</taxon>
    </lineage>
</organism>
<name>A0A8N4F1X2_ELAGV</name>
<dbReference type="PROSITE" id="PS51752">
    <property type="entry name" value="JACALIN_LECTIN"/>
    <property type="match status" value="2"/>
</dbReference>
<feature type="signal peptide" evidence="3">
    <location>
        <begin position="1"/>
        <end position="26"/>
    </location>
</feature>
<protein>
    <submittedName>
        <fullName evidence="6">Mannose/glucose-specific lectin isoform X1</fullName>
    </submittedName>
</protein>
<evidence type="ECO:0000256" key="1">
    <source>
        <dbReference type="ARBA" id="ARBA00006568"/>
    </source>
</evidence>
<proteinExistence type="inferred from homology"/>
<feature type="domain" description="Jacalin-type lectin" evidence="4">
    <location>
        <begin position="32"/>
        <end position="170"/>
    </location>
</feature>
<dbReference type="InterPro" id="IPR033734">
    <property type="entry name" value="Jacalin-like_lectin_dom_plant"/>
</dbReference>
<keyword evidence="3" id="KW-0732">Signal</keyword>
<evidence type="ECO:0000256" key="2">
    <source>
        <dbReference type="ARBA" id="ARBA00022734"/>
    </source>
</evidence>